<sequence length="708" mass="80136">MVYNIRMNYEEKLDNILRRFWEVEEVPIRPAKSGEDEFCKELYKTKRQLSLERRLAKQVPLKEEYHSFMREYIKLGHMTPLPALVAEDSPGGCFIPHHAPMIPYRLNTVTYGTSPAPFLALRTLIQLAIDEGSQYPRAAEALRKETYVDDILTAAEDSESATLLREELIICLLQKGGFVLKKWASNDPTILNQIPEDARLMKIQFDGEEVVKTLCLGWDPAGDYFLYSFQEPTQGDEITKRGMLSLVAKLYDPMGCWERLGCTDRRTYKRIVEEVSRTTGMSSNSSDTPLVGLNGNPGHSAAWIQRCLRRCTIARTLPNFVGNRVSEIQTSRQIQEWRHVPSGENPADLASRGVLGSMIGSSRLWWKGPSWLILSRDQWPKMPTISGRSEIRTGLSVGLVNQVPFLVALGELFSSITTYNRVVAWILRFISNCRGGKVQSPLNPAEIKRAHVEILLAVQQHYFGEELKSLSRHKVVGGRNRILSLNPFQDEQGVLRVGGRLRWAPGIPTPELVLSNLRQEYWILRAKDQIKKCVRVGKVVFPPSPFTLENRIGEWRGDSACLPCVGVPLADRQFMDRKVWVAIAPRMCDLLPLQSNHPTSSHERFTKGTVDPGKTIHGRGRKVGKGYICLFFCFLTRAVHIELVTDASTPTFLAAFKRFVARRGRCNKIYSDQGTNFVGVAKKLKSDFYLSRQQLKELTAILANDGTE</sequence>
<gene>
    <name evidence="1" type="ORF">LAZ67_X001888</name>
</gene>
<reference evidence="1 2" key="1">
    <citation type="submission" date="2022-03" db="EMBL/GenBank/DDBJ databases">
        <title>A chromosomal length assembly of Cordylochernes scorpioides.</title>
        <authorList>
            <person name="Zeh D."/>
            <person name="Zeh J."/>
        </authorList>
    </citation>
    <scope>NUCLEOTIDE SEQUENCE [LARGE SCALE GENOMIC DNA]</scope>
    <source>
        <strain evidence="1">IN4F17</strain>
        <tissue evidence="1">Whole Body</tissue>
    </source>
</reference>
<organism evidence="1 2">
    <name type="scientific">Cordylochernes scorpioides</name>
    <dbReference type="NCBI Taxonomy" id="51811"/>
    <lineage>
        <taxon>Eukaryota</taxon>
        <taxon>Metazoa</taxon>
        <taxon>Ecdysozoa</taxon>
        <taxon>Arthropoda</taxon>
        <taxon>Chelicerata</taxon>
        <taxon>Arachnida</taxon>
        <taxon>Pseudoscorpiones</taxon>
        <taxon>Cheliferoidea</taxon>
        <taxon>Chernetidae</taxon>
        <taxon>Cordylochernes</taxon>
    </lineage>
</organism>
<dbReference type="InterPro" id="IPR012337">
    <property type="entry name" value="RNaseH-like_sf"/>
</dbReference>
<keyword evidence="2" id="KW-1185">Reference proteome</keyword>
<dbReference type="Gene3D" id="3.30.420.10">
    <property type="entry name" value="Ribonuclease H-like superfamily/Ribonuclease H"/>
    <property type="match status" value="1"/>
</dbReference>
<proteinExistence type="predicted"/>
<dbReference type="Proteomes" id="UP001235939">
    <property type="component" value="Chromosome X"/>
</dbReference>
<dbReference type="InterPro" id="IPR036397">
    <property type="entry name" value="RNaseH_sf"/>
</dbReference>
<dbReference type="PANTHER" id="PTHR47331:SF1">
    <property type="entry name" value="GAG-LIKE PROTEIN"/>
    <property type="match status" value="1"/>
</dbReference>
<protein>
    <recommendedName>
        <fullName evidence="3">Integrase catalytic domain-containing protein</fullName>
    </recommendedName>
</protein>
<dbReference type="EMBL" id="CP092886">
    <property type="protein sequence ID" value="UYV84337.1"/>
    <property type="molecule type" value="Genomic_DNA"/>
</dbReference>
<name>A0ABY6LVE3_9ARAC</name>
<dbReference type="SUPFAM" id="SSF53098">
    <property type="entry name" value="Ribonuclease H-like"/>
    <property type="match status" value="1"/>
</dbReference>
<evidence type="ECO:0008006" key="3">
    <source>
        <dbReference type="Google" id="ProtNLM"/>
    </source>
</evidence>
<dbReference type="PANTHER" id="PTHR47331">
    <property type="entry name" value="PHD-TYPE DOMAIN-CONTAINING PROTEIN"/>
    <property type="match status" value="1"/>
</dbReference>
<accession>A0ABY6LVE3</accession>
<evidence type="ECO:0000313" key="1">
    <source>
        <dbReference type="EMBL" id="UYV84337.1"/>
    </source>
</evidence>
<evidence type="ECO:0000313" key="2">
    <source>
        <dbReference type="Proteomes" id="UP001235939"/>
    </source>
</evidence>